<dbReference type="STRING" id="66420.A0A194QP37"/>
<keyword evidence="1" id="KW-0472">Membrane</keyword>
<reference evidence="2 3" key="1">
    <citation type="journal article" date="2015" name="Nat. Commun.">
        <title>Outbred genome sequencing and CRISPR/Cas9 gene editing in butterflies.</title>
        <authorList>
            <person name="Li X."/>
            <person name="Fan D."/>
            <person name="Zhang W."/>
            <person name="Liu G."/>
            <person name="Zhang L."/>
            <person name="Zhao L."/>
            <person name="Fang X."/>
            <person name="Chen L."/>
            <person name="Dong Y."/>
            <person name="Chen Y."/>
            <person name="Ding Y."/>
            <person name="Zhao R."/>
            <person name="Feng M."/>
            <person name="Zhu Y."/>
            <person name="Feng Y."/>
            <person name="Jiang X."/>
            <person name="Zhu D."/>
            <person name="Xiang H."/>
            <person name="Feng X."/>
            <person name="Li S."/>
            <person name="Wang J."/>
            <person name="Zhang G."/>
            <person name="Kronforst M.R."/>
            <person name="Wang W."/>
        </authorList>
    </citation>
    <scope>NUCLEOTIDE SEQUENCE [LARGE SCALE GENOMIC DNA]</scope>
    <source>
        <strain evidence="2">Ya'a_city_454_Px</strain>
        <tissue evidence="2">Whole body</tissue>
    </source>
</reference>
<accession>A0A194QP37</accession>
<evidence type="ECO:0000313" key="2">
    <source>
        <dbReference type="EMBL" id="KPJ05246.1"/>
    </source>
</evidence>
<dbReference type="PANTHER" id="PTHR37159:SF1">
    <property type="entry name" value="GH11867P"/>
    <property type="match status" value="1"/>
</dbReference>
<proteinExistence type="predicted"/>
<organism evidence="2 3">
    <name type="scientific">Papilio xuthus</name>
    <name type="common">Asian swallowtail butterfly</name>
    <dbReference type="NCBI Taxonomy" id="66420"/>
    <lineage>
        <taxon>Eukaryota</taxon>
        <taxon>Metazoa</taxon>
        <taxon>Ecdysozoa</taxon>
        <taxon>Arthropoda</taxon>
        <taxon>Hexapoda</taxon>
        <taxon>Insecta</taxon>
        <taxon>Pterygota</taxon>
        <taxon>Neoptera</taxon>
        <taxon>Endopterygota</taxon>
        <taxon>Lepidoptera</taxon>
        <taxon>Glossata</taxon>
        <taxon>Ditrysia</taxon>
        <taxon>Papilionoidea</taxon>
        <taxon>Papilionidae</taxon>
        <taxon>Papilioninae</taxon>
        <taxon>Papilio</taxon>
    </lineage>
</organism>
<evidence type="ECO:0000313" key="3">
    <source>
        <dbReference type="Proteomes" id="UP000053268"/>
    </source>
</evidence>
<protein>
    <submittedName>
        <fullName evidence="2">Uncharacterized protein</fullName>
    </submittedName>
</protein>
<dbReference type="AlphaFoldDB" id="A0A194QP37"/>
<name>A0A194QP37_PAPXU</name>
<dbReference type="EMBL" id="KQ458756">
    <property type="protein sequence ID" value="KPJ05246.1"/>
    <property type="molecule type" value="Genomic_DNA"/>
</dbReference>
<evidence type="ECO:0000256" key="1">
    <source>
        <dbReference type="SAM" id="Phobius"/>
    </source>
</evidence>
<dbReference type="PANTHER" id="PTHR37159">
    <property type="entry name" value="GH11867P"/>
    <property type="match status" value="1"/>
</dbReference>
<feature type="transmembrane region" description="Helical" evidence="1">
    <location>
        <begin position="72"/>
        <end position="93"/>
    </location>
</feature>
<sequence length="452" mass="52982">MPIYEAEQGSIQSFQLSFFRVKVEDFVEQLLSKEATESPSDVKTADNLVQTLPKWYDEVKFNQARRFYWHNCYGLTLAMLLGLVNVLAVPSILKILVGARRSNDVYPAFKRYLSTFLHAVSWFETDLKPGSHSWESVYKVRKRHILMSKAAMLKGQGIICQRDLALTLFGFIGFTFLKPEKFGVETLQKDDWDAYNQFWRVIGYMIGIEDRYNICRNSVEETRQVCQLILQRVYTPCLTYPPEYFEYMAHIMLEGVSSANPTVNTPSLLYWTKYLAEVPGYVYTEGERIQFQQLLKDKLNGSSEDTGVDSFTLMSKPFIENSSKKRLLYVRDYNSFETIPEYKELSIFSRLKLMFHSYFTRIYTTYYGRRFLNATFLFIIKLMKRHPKMTFLMFNIKVSARYLFNFPLDNSGLKPNSVFKKQTTKLHWYKAIVSCWQRICGSSDTADVHGRR</sequence>
<keyword evidence="3" id="KW-1185">Reference proteome</keyword>
<keyword evidence="1" id="KW-0812">Transmembrane</keyword>
<keyword evidence="1" id="KW-1133">Transmembrane helix</keyword>
<gene>
    <name evidence="2" type="ORF">RR46_02001</name>
</gene>
<dbReference type="Proteomes" id="UP000053268">
    <property type="component" value="Unassembled WGS sequence"/>
</dbReference>